<evidence type="ECO:0000256" key="2">
    <source>
        <dbReference type="PROSITE-ProRule" id="PRU00332"/>
    </source>
</evidence>
<dbReference type="InterPro" id="IPR036388">
    <property type="entry name" value="WH-like_DNA-bd_sf"/>
</dbReference>
<dbReference type="SMART" id="SM00360">
    <property type="entry name" value="RRM"/>
    <property type="match status" value="2"/>
</dbReference>
<proteinExistence type="predicted"/>
<sequence length="886" mass="99889">MLGRVRNSVHVNNLPDTVTYNDVWLEFKKFGEITNITIPVDVNTAQSKGYAFVDFADCEEAAKAVEVMNKTQLWGRIIKVDFSRSFPKTSREMALRSSLSSSTTSVAGLLAAPFPSVSVPRVTSPRLIVSGNSRCSSRSVSFRYWRRRRRCSSESSSSSSRSSCSCRRRSQSRGSVTYRKVIYNGTGSPVPKSICRSRYFPRKQKVTDPDLNGTDCCESETFVDELPDSVVVAANLLHSSAVSQCSDRSSSCLSVDDTEETAPVMFAVKASADETGDDIHVKPITITDFSVRKRVMRQVEFYLSAGNLCRDKFFSREMKKRSDGGIPVELLLQCHRLQAMQVTKDMLLRAVKKSSLIKLSDDGEAVVRTCPLPELSVPREKRTVLVCGIPRWFKEPEPKEDFVLRNSDMRSSSESGVCEHEDSSWEMMDWLREVFSEFGEVLYINLPHYHSSGIFRGFAFVEFSNSKDAKAASKALRPKPEHEIWFVPPISQEMASGVNAVHENAWKPRLAAKTSFCPGDMLARRYVWRTCSRKNKQIQTAFRQLRASGYRAANPCDREYELITLGESSAEARSKYLRESYGEPRREKLRVFRYSTWEFWRSKFYVWLHAWVVRMNKKTEELSLEPLSNSMDTTSGDLTNLVNRDEPSASVERSTESVPNILANTACADHSVILPKNFVHTTVVLLYWPSSLVPATEQLIHSPKESDELFPVCKPHLSLARRIRISVEHHLLSACNLLEEVAHLDPTPSEAILTEVISTLGASAVLSATDYPVFIRMKTKPSACELCRFIEEARANDTQSSASISFVRAHLLFGSSELAYCRALSSSLVGANERRRRAQLSRRLRRKTEQHCQSSHNSDSFVSDLSSGQTLTLSSDAQLRHILFDE</sequence>
<dbReference type="SUPFAM" id="SSF46785">
    <property type="entry name" value="Winged helix' DNA-binding domain"/>
    <property type="match status" value="1"/>
</dbReference>
<evidence type="ECO:0000313" key="6">
    <source>
        <dbReference type="EMBL" id="KAF7255285.1"/>
    </source>
</evidence>
<dbReference type="InterPro" id="IPR012677">
    <property type="entry name" value="Nucleotide-bd_a/b_plait_sf"/>
</dbReference>
<dbReference type="InterPro" id="IPR006630">
    <property type="entry name" value="La_HTH"/>
</dbReference>
<dbReference type="CDD" id="cd00590">
    <property type="entry name" value="RRM_SF"/>
    <property type="match status" value="1"/>
</dbReference>
<dbReference type="PROSITE" id="PS50961">
    <property type="entry name" value="HTH_LA"/>
    <property type="match status" value="1"/>
</dbReference>
<feature type="domain" description="HTH La-type RNA-binding" evidence="5">
    <location>
        <begin position="285"/>
        <end position="376"/>
    </location>
</feature>
<reference evidence="6" key="1">
    <citation type="submission" date="2019-07" db="EMBL/GenBank/DDBJ databases">
        <title>Annotation for the trematode Paragonimus miyazaki's.</title>
        <authorList>
            <person name="Choi Y.-J."/>
        </authorList>
    </citation>
    <scope>NUCLEOTIDE SEQUENCE</scope>
    <source>
        <strain evidence="6">Japan</strain>
    </source>
</reference>
<dbReference type="InterPro" id="IPR035979">
    <property type="entry name" value="RBD_domain_sf"/>
</dbReference>
<dbReference type="InterPro" id="IPR000504">
    <property type="entry name" value="RRM_dom"/>
</dbReference>
<name>A0A8S9YKD0_9TREM</name>
<evidence type="ECO:0000256" key="3">
    <source>
        <dbReference type="SAM" id="MobiDB-lite"/>
    </source>
</evidence>
<dbReference type="InterPro" id="IPR036390">
    <property type="entry name" value="WH_DNA-bd_sf"/>
</dbReference>
<dbReference type="Gene3D" id="1.10.10.10">
    <property type="entry name" value="Winged helix-like DNA-binding domain superfamily/Winged helix DNA-binding domain"/>
    <property type="match status" value="1"/>
</dbReference>
<dbReference type="InterPro" id="IPR050441">
    <property type="entry name" value="RBM"/>
</dbReference>
<dbReference type="PANTHER" id="PTHR48034">
    <property type="entry name" value="TRANSFORMER-2 SEX-DETERMINING PROTEIN-RELATED"/>
    <property type="match status" value="1"/>
</dbReference>
<feature type="domain" description="RRM" evidence="4">
    <location>
        <begin position="7"/>
        <end position="85"/>
    </location>
</feature>
<keyword evidence="1 2" id="KW-0694">RNA-binding</keyword>
<evidence type="ECO:0000259" key="4">
    <source>
        <dbReference type="PROSITE" id="PS50102"/>
    </source>
</evidence>
<dbReference type="SMART" id="SM00715">
    <property type="entry name" value="LA"/>
    <property type="match status" value="1"/>
</dbReference>
<dbReference type="Gene3D" id="3.30.70.330">
    <property type="match status" value="2"/>
</dbReference>
<dbReference type="OrthoDB" id="439993at2759"/>
<protein>
    <recommendedName>
        <fullName evidence="8">La-related protein 7</fullName>
    </recommendedName>
</protein>
<feature type="domain" description="RRM" evidence="4">
    <location>
        <begin position="431"/>
        <end position="483"/>
    </location>
</feature>
<dbReference type="EMBL" id="JTDE01004116">
    <property type="protein sequence ID" value="KAF7255285.1"/>
    <property type="molecule type" value="Genomic_DNA"/>
</dbReference>
<dbReference type="AlphaFoldDB" id="A0A8S9YKD0"/>
<organism evidence="6 7">
    <name type="scientific">Paragonimus skrjabini miyazakii</name>
    <dbReference type="NCBI Taxonomy" id="59628"/>
    <lineage>
        <taxon>Eukaryota</taxon>
        <taxon>Metazoa</taxon>
        <taxon>Spiralia</taxon>
        <taxon>Lophotrochozoa</taxon>
        <taxon>Platyhelminthes</taxon>
        <taxon>Trematoda</taxon>
        <taxon>Digenea</taxon>
        <taxon>Plagiorchiida</taxon>
        <taxon>Troglotremata</taxon>
        <taxon>Troglotrematidae</taxon>
        <taxon>Paragonimus</taxon>
    </lineage>
</organism>
<dbReference type="GO" id="GO:0003723">
    <property type="term" value="F:RNA binding"/>
    <property type="evidence" value="ECO:0007669"/>
    <property type="project" value="UniProtKB-UniRule"/>
</dbReference>
<feature type="compositionally biased region" description="Polar residues" evidence="3">
    <location>
        <begin position="851"/>
        <end position="864"/>
    </location>
</feature>
<evidence type="ECO:0000256" key="1">
    <source>
        <dbReference type="ARBA" id="ARBA00022884"/>
    </source>
</evidence>
<dbReference type="SUPFAM" id="SSF54928">
    <property type="entry name" value="RNA-binding domain, RBD"/>
    <property type="match status" value="2"/>
</dbReference>
<dbReference type="PROSITE" id="PS50102">
    <property type="entry name" value="RRM"/>
    <property type="match status" value="2"/>
</dbReference>
<keyword evidence="7" id="KW-1185">Reference proteome</keyword>
<dbReference type="CDD" id="cd07323">
    <property type="entry name" value="LAM"/>
    <property type="match status" value="1"/>
</dbReference>
<gene>
    <name evidence="6" type="ORF">EG68_08290</name>
</gene>
<evidence type="ECO:0008006" key="8">
    <source>
        <dbReference type="Google" id="ProtNLM"/>
    </source>
</evidence>
<evidence type="ECO:0000259" key="5">
    <source>
        <dbReference type="PROSITE" id="PS50961"/>
    </source>
</evidence>
<dbReference type="Pfam" id="PF00076">
    <property type="entry name" value="RRM_1"/>
    <property type="match status" value="2"/>
</dbReference>
<feature type="region of interest" description="Disordered" evidence="3">
    <location>
        <begin position="844"/>
        <end position="864"/>
    </location>
</feature>
<accession>A0A8S9YKD0</accession>
<evidence type="ECO:0000313" key="7">
    <source>
        <dbReference type="Proteomes" id="UP000822476"/>
    </source>
</evidence>
<dbReference type="Proteomes" id="UP000822476">
    <property type="component" value="Unassembled WGS sequence"/>
</dbReference>
<comment type="caution">
    <text evidence="6">The sequence shown here is derived from an EMBL/GenBank/DDBJ whole genome shotgun (WGS) entry which is preliminary data.</text>
</comment>
<dbReference type="Pfam" id="PF05383">
    <property type="entry name" value="La"/>
    <property type="match status" value="1"/>
</dbReference>